<evidence type="ECO:0000256" key="1">
    <source>
        <dbReference type="SAM" id="MobiDB-lite"/>
    </source>
</evidence>
<dbReference type="Proteomes" id="UP001224433">
    <property type="component" value="Chromosome"/>
</dbReference>
<keyword evidence="3" id="KW-1185">Reference proteome</keyword>
<proteinExistence type="predicted"/>
<feature type="compositionally biased region" description="Low complexity" evidence="1">
    <location>
        <begin position="359"/>
        <end position="376"/>
    </location>
</feature>
<organism evidence="2 3">
    <name type="scientific">Streptomyces glycanivorans</name>
    <dbReference type="NCBI Taxonomy" id="3033808"/>
    <lineage>
        <taxon>Bacteria</taxon>
        <taxon>Bacillati</taxon>
        <taxon>Actinomycetota</taxon>
        <taxon>Actinomycetes</taxon>
        <taxon>Kitasatosporales</taxon>
        <taxon>Streptomycetaceae</taxon>
        <taxon>Streptomyces</taxon>
    </lineage>
</organism>
<evidence type="ECO:0000313" key="2">
    <source>
        <dbReference type="EMBL" id="WLQ62121.1"/>
    </source>
</evidence>
<evidence type="ECO:0000313" key="3">
    <source>
        <dbReference type="Proteomes" id="UP001224433"/>
    </source>
</evidence>
<accession>A0ABY9J308</accession>
<sequence>MRRPVTGEVHVHYGQIYVESDPAGTTPGLSEAFAGQNGGLCGAAVPGALWLSTGLHTGNVGFVVEVHDAPPALDPAWEDVVEVSFRPVSERTSLVQWAGEAAWDLDLPRTDYRVRYCARGMDEGRERDTRVTGEPQADSYLLQFWPAPPRPDRVIHQTSQNAAYWHRYARDLPPPPTPLQRAETECLARRAQERAAEERRVHHERWQWGGRLPSQALRDARESNVLGLLRFDSDLVHALGTVGPGVQRAVALLAARRACETAGLTDVPWVTEALTALAHKRPLPPPFDDTARMWETLRCDPRVPERSVLEAIPPERPSYRPPAPADRALHQQQAPPATAGRRAKWVSAMESGEDPPSRPGLGRAPGTLAPAAPAGRSMTPAAGTGHDAAVVVHIFGTPREPSQIAQPYFALPAVLAAAEPVPLKAALDAVWHAVNTYGEHYPELLEEIRSACAEGAGD</sequence>
<dbReference type="RefSeq" id="WP_306102606.1">
    <property type="nucleotide sequence ID" value="NZ_CP120983.1"/>
</dbReference>
<name>A0ABY9J308_9ACTN</name>
<feature type="compositionally biased region" description="Pro residues" evidence="1">
    <location>
        <begin position="314"/>
        <end position="324"/>
    </location>
</feature>
<dbReference type="EMBL" id="CP120983">
    <property type="protein sequence ID" value="WLQ62121.1"/>
    <property type="molecule type" value="Genomic_DNA"/>
</dbReference>
<protein>
    <submittedName>
        <fullName evidence="2">Uncharacterized protein</fullName>
    </submittedName>
</protein>
<feature type="region of interest" description="Disordered" evidence="1">
    <location>
        <begin position="305"/>
        <end position="379"/>
    </location>
</feature>
<gene>
    <name evidence="2" type="ORF">P8A20_00300</name>
</gene>
<reference evidence="2 3" key="1">
    <citation type="submission" date="2023-03" db="EMBL/GenBank/DDBJ databases">
        <title>Isolation and description of six Streptomyces strains from soil environments, able to metabolize different microbial glucans.</title>
        <authorList>
            <person name="Widen T."/>
            <person name="Larsbrink J."/>
        </authorList>
    </citation>
    <scope>NUCLEOTIDE SEQUENCE [LARGE SCALE GENOMIC DNA]</scope>
    <source>
        <strain evidence="2 3">Alt3</strain>
    </source>
</reference>